<dbReference type="InterPro" id="IPR007313">
    <property type="entry name" value="FxsA"/>
</dbReference>
<keyword evidence="1" id="KW-1133">Transmembrane helix</keyword>
<dbReference type="AlphaFoldDB" id="A0A2W5ETN6"/>
<keyword evidence="1" id="KW-0472">Membrane</keyword>
<keyword evidence="1" id="KW-0812">Transmembrane</keyword>
<feature type="transmembrane region" description="Helical" evidence="1">
    <location>
        <begin position="30"/>
        <end position="48"/>
    </location>
</feature>
<dbReference type="Proteomes" id="UP000249769">
    <property type="component" value="Unassembled WGS sequence"/>
</dbReference>
<sequence>MRFSFLPIIVLMMPILEIAGFIIVGKAIGLWLTLALVLFTSFLGLLILRLGG</sequence>
<feature type="transmembrane region" description="Helical" evidence="1">
    <location>
        <begin position="5"/>
        <end position="24"/>
    </location>
</feature>
<accession>A0A2W5ETN6</accession>
<dbReference type="EMBL" id="QFOL01000298">
    <property type="protein sequence ID" value="PZP45833.1"/>
    <property type="molecule type" value="Genomic_DNA"/>
</dbReference>
<evidence type="ECO:0000313" key="2">
    <source>
        <dbReference type="EMBL" id="PZP45833.1"/>
    </source>
</evidence>
<comment type="caution">
    <text evidence="2">The sequence shown here is derived from an EMBL/GenBank/DDBJ whole genome shotgun (WGS) entry which is preliminary data.</text>
</comment>
<gene>
    <name evidence="2" type="ORF">DI595_18495</name>
</gene>
<protein>
    <submittedName>
        <fullName evidence="2">Membrane protein FxsA</fullName>
    </submittedName>
</protein>
<evidence type="ECO:0000256" key="1">
    <source>
        <dbReference type="SAM" id="Phobius"/>
    </source>
</evidence>
<name>A0A2W5ETN6_9HYPH</name>
<feature type="non-terminal residue" evidence="2">
    <location>
        <position position="52"/>
    </location>
</feature>
<organism evidence="2 3">
    <name type="scientific">Agrobacterium fabrum</name>
    <dbReference type="NCBI Taxonomy" id="1176649"/>
    <lineage>
        <taxon>Bacteria</taxon>
        <taxon>Pseudomonadati</taxon>
        <taxon>Pseudomonadota</taxon>
        <taxon>Alphaproteobacteria</taxon>
        <taxon>Hyphomicrobiales</taxon>
        <taxon>Rhizobiaceae</taxon>
        <taxon>Rhizobium/Agrobacterium group</taxon>
        <taxon>Agrobacterium</taxon>
        <taxon>Agrobacterium tumefaciens complex</taxon>
    </lineage>
</organism>
<evidence type="ECO:0000313" key="3">
    <source>
        <dbReference type="Proteomes" id="UP000249769"/>
    </source>
</evidence>
<dbReference type="GO" id="GO:0016020">
    <property type="term" value="C:membrane"/>
    <property type="evidence" value="ECO:0007669"/>
    <property type="project" value="InterPro"/>
</dbReference>
<proteinExistence type="predicted"/>
<dbReference type="Pfam" id="PF04186">
    <property type="entry name" value="FxsA"/>
    <property type="match status" value="1"/>
</dbReference>
<reference evidence="2 3" key="1">
    <citation type="submission" date="2017-08" db="EMBL/GenBank/DDBJ databases">
        <title>Infants hospitalized years apart are colonized by the same room-sourced microbial strains.</title>
        <authorList>
            <person name="Brooks B."/>
            <person name="Olm M.R."/>
            <person name="Firek B.A."/>
            <person name="Baker R."/>
            <person name="Thomas B.C."/>
            <person name="Morowitz M.J."/>
            <person name="Banfield J.F."/>
        </authorList>
    </citation>
    <scope>NUCLEOTIDE SEQUENCE [LARGE SCALE GENOMIC DNA]</scope>
    <source>
        <strain evidence="2">S2_009_000_R2_73</strain>
    </source>
</reference>